<keyword evidence="5" id="KW-1185">Reference proteome</keyword>
<feature type="domain" description="Response regulatory" evidence="3">
    <location>
        <begin position="21"/>
        <end position="134"/>
    </location>
</feature>
<dbReference type="Pfam" id="PF00072">
    <property type="entry name" value="Response_reg"/>
    <property type="match status" value="1"/>
</dbReference>
<accession>A0A1N7MGB1</accession>
<reference evidence="4 5" key="1">
    <citation type="submission" date="2017-01" db="EMBL/GenBank/DDBJ databases">
        <authorList>
            <person name="Mah S.A."/>
            <person name="Swanson W.J."/>
            <person name="Moy G.W."/>
            <person name="Vacquier V.D."/>
        </authorList>
    </citation>
    <scope>NUCLEOTIDE SEQUENCE [LARGE SCALE GENOMIC DNA]</scope>
    <source>
        <strain evidence="4 5">DSM 26375</strain>
    </source>
</reference>
<evidence type="ECO:0000313" key="4">
    <source>
        <dbReference type="EMBL" id="SIS85090.1"/>
    </source>
</evidence>
<dbReference type="PANTHER" id="PTHR44591:SF25">
    <property type="entry name" value="CHEMOTAXIS TWO-COMPONENT RESPONSE REGULATOR"/>
    <property type="match status" value="1"/>
</dbReference>
<organism evidence="4 5">
    <name type="scientific">Gemmobacter megaterium</name>
    <dbReference type="NCBI Taxonomy" id="1086013"/>
    <lineage>
        <taxon>Bacteria</taxon>
        <taxon>Pseudomonadati</taxon>
        <taxon>Pseudomonadota</taxon>
        <taxon>Alphaproteobacteria</taxon>
        <taxon>Rhodobacterales</taxon>
        <taxon>Paracoccaceae</taxon>
        <taxon>Gemmobacter</taxon>
    </lineage>
</organism>
<dbReference type="Proteomes" id="UP000186141">
    <property type="component" value="Unassembled WGS sequence"/>
</dbReference>
<dbReference type="InterPro" id="IPR011006">
    <property type="entry name" value="CheY-like_superfamily"/>
</dbReference>
<name>A0A1N7MGB1_9RHOB</name>
<dbReference type="SMART" id="SM00448">
    <property type="entry name" value="REC"/>
    <property type="match status" value="1"/>
</dbReference>
<protein>
    <submittedName>
        <fullName evidence="4">Response regulator receiver domain-containing protein</fullName>
    </submittedName>
</protein>
<evidence type="ECO:0000313" key="5">
    <source>
        <dbReference type="Proteomes" id="UP000186141"/>
    </source>
</evidence>
<dbReference type="PROSITE" id="PS50110">
    <property type="entry name" value="RESPONSE_REGULATORY"/>
    <property type="match status" value="1"/>
</dbReference>
<feature type="modified residue" description="4-aspartylphosphate" evidence="2">
    <location>
        <position position="70"/>
    </location>
</feature>
<dbReference type="InterPro" id="IPR050595">
    <property type="entry name" value="Bact_response_regulator"/>
</dbReference>
<keyword evidence="1 2" id="KW-0597">Phosphoprotein</keyword>
<evidence type="ECO:0000256" key="1">
    <source>
        <dbReference type="ARBA" id="ARBA00022553"/>
    </source>
</evidence>
<dbReference type="Gene3D" id="3.40.50.2300">
    <property type="match status" value="1"/>
</dbReference>
<dbReference type="PANTHER" id="PTHR44591">
    <property type="entry name" value="STRESS RESPONSE REGULATOR PROTEIN 1"/>
    <property type="match status" value="1"/>
</dbReference>
<dbReference type="AlphaFoldDB" id="A0A1N7MGB1"/>
<dbReference type="GO" id="GO:0000160">
    <property type="term" value="P:phosphorelay signal transduction system"/>
    <property type="evidence" value="ECO:0007669"/>
    <property type="project" value="InterPro"/>
</dbReference>
<proteinExistence type="predicted"/>
<dbReference type="InterPro" id="IPR001789">
    <property type="entry name" value="Sig_transdc_resp-reg_receiver"/>
</dbReference>
<dbReference type="RefSeq" id="WP_229740451.1">
    <property type="nucleotide sequence ID" value="NZ_BMEH01000002.1"/>
</dbReference>
<evidence type="ECO:0000259" key="3">
    <source>
        <dbReference type="PROSITE" id="PS50110"/>
    </source>
</evidence>
<dbReference type="SUPFAM" id="SSF52172">
    <property type="entry name" value="CheY-like"/>
    <property type="match status" value="1"/>
</dbReference>
<evidence type="ECO:0000256" key="2">
    <source>
        <dbReference type="PROSITE-ProRule" id="PRU00169"/>
    </source>
</evidence>
<dbReference type="EMBL" id="FTOT01000002">
    <property type="protein sequence ID" value="SIS85090.1"/>
    <property type="molecule type" value="Genomic_DNA"/>
</dbReference>
<dbReference type="CDD" id="cd00156">
    <property type="entry name" value="REC"/>
    <property type="match status" value="1"/>
</dbReference>
<gene>
    <name evidence="4" type="ORF">SAMN05421774_102665</name>
</gene>
<dbReference type="STRING" id="1086013.SAMN05421774_102665"/>
<sequence length="228" mass="23975">MPYSDSRPKGCDPALPMQGLTILVVEDSRYASEAFRLMAQRSGARLRRAETLADARRHLAIYVPDVVIVDMGLPDGSGAGLVRDLAQSGTAPSVLLGLSGDPAQRGIALAAGAAGFMEKPVAGLAEFQSAVLAHLPSRLAASHSGDDPEPDRFALREDLAHAAGILAEGPDAAQRAYLARFLAGIARSTRDTALARAAEDLPYADSARLTYLTGLVALRMGEMPRPFA</sequence>